<evidence type="ECO:0000313" key="2">
    <source>
        <dbReference type="Proteomes" id="UP000229378"/>
    </source>
</evidence>
<dbReference type="InterPro" id="IPR017030">
    <property type="entry name" value="Vir_effector_SfrC"/>
</dbReference>
<organism evidence="1 2">
    <name type="scientific">Yersinia bercovieri</name>
    <dbReference type="NCBI Taxonomy" id="634"/>
    <lineage>
        <taxon>Bacteria</taxon>
        <taxon>Pseudomonadati</taxon>
        <taxon>Pseudomonadota</taxon>
        <taxon>Gammaproteobacteria</taxon>
        <taxon>Enterobacterales</taxon>
        <taxon>Yersiniaceae</taxon>
        <taxon>Yersinia</taxon>
    </lineage>
</organism>
<dbReference type="PIRSF" id="PIRSF034586">
    <property type="entry name" value="Vir_effector_SfrC"/>
    <property type="match status" value="1"/>
</dbReference>
<comment type="caution">
    <text evidence="1">The sequence shown here is derived from an EMBL/GenBank/DDBJ whole genome shotgun (WGS) entry which is preliminary data.</text>
</comment>
<dbReference type="Proteomes" id="UP000229378">
    <property type="component" value="Unassembled WGS sequence"/>
</dbReference>
<evidence type="ECO:0008006" key="3">
    <source>
        <dbReference type="Google" id="ProtNLM"/>
    </source>
</evidence>
<dbReference type="EMBL" id="PEHN01000002">
    <property type="protein sequence ID" value="PHZ28974.1"/>
    <property type="molecule type" value="Genomic_DNA"/>
</dbReference>
<gene>
    <name evidence="1" type="ORF">CS533_03010</name>
</gene>
<dbReference type="AlphaFoldDB" id="A0A2G4U6X3"/>
<evidence type="ECO:0000313" key="1">
    <source>
        <dbReference type="EMBL" id="PHZ28974.1"/>
    </source>
</evidence>
<accession>A0A2G4U6X3</accession>
<sequence length="721" mass="80980">MNPSDPMLTHLTNWLQRTREHSPQLHLEADGLLARLTHWCHRQQKISALSHTPMTLGLYGNAIEGKHHLLKMIITEGRDELYVQLGENTLNYLTHINPGHGPTSMAVRFTDAQQPVVENYPLLLTLFSESELAQRLIRQHPPGHPSQPRSSSVITATLAKLQARRQPEPNAGMTSEQFSSIMHCYQQNIRQPYQLDDGLQYQMAELAPWLSLTDRAELLSLLWGGNAALTSQWRQQAQTLKQLGNLSHVLAPASLVVDGFLLPREGFLLPISSEQSVQEVDVIVCLRKNAAAPTYQSITEQELARVCAEITFTLSHPSALAGVELVDIPTHQLSDYQERLQPDTLLICDAAMDAQHVSPMAKSLAQWVQHTQPQSQNSLPRLIWAITPFDMRFTQGKPYDKAVQQAITALGIRWGTLQAVDKRNMASLQEWLAVALNTSCRQHRQSALQRTLTEQVAQQFQRLYLSSDISATNHQQQAEDLIRTLQTQAAQHGELIDQLSLPRESIHQCWLQYHQKVFNKPKDLELKIDLFADDDLAPLTPSISKNCDFASQVYALWVGHLRQWAHRQTTLPSWGLDSAQRQTLCDILISTGNRLKLQLTLAKALAQNESDAAIAITRAANVINDFVGWLGYNQTPLADRPISRISKESAIFAPPPQASADNRLTSLGAPTTAVNAIYIYDWLVALLHRANESRPCYEDIDDKQRKALQLLIHSLFGDIKP</sequence>
<name>A0A2G4U6X3_YERBE</name>
<proteinExistence type="predicted"/>
<dbReference type="Pfam" id="PF10139">
    <property type="entry name" value="Virul_Fac"/>
    <property type="match status" value="2"/>
</dbReference>
<reference evidence="1 2" key="1">
    <citation type="submission" date="2017-10" db="EMBL/GenBank/DDBJ databases">
        <authorList>
            <person name="Banno H."/>
            <person name="Chua N.-H."/>
        </authorList>
    </citation>
    <scope>NUCLEOTIDE SEQUENCE [LARGE SCALE GENOMIC DNA]</scope>
    <source>
        <strain evidence="1 2">SCPM-O-B-7607</strain>
    </source>
</reference>
<protein>
    <recommendedName>
        <fullName evidence="3">Virulence factor</fullName>
    </recommendedName>
</protein>
<dbReference type="RefSeq" id="WP_032896444.1">
    <property type="nucleotide sequence ID" value="NZ_PEHN01000002.1"/>
</dbReference>